<gene>
    <name evidence="1" type="ORF">PM001_LOCUS31986</name>
</gene>
<sequence>MASVKEGRLHRWNIIIVAAEVPVDLSSTLDGVCVDSDEKRGAGYASTSATFRQSCGNPR</sequence>
<accession>A0AAV1VKN9</accession>
<dbReference type="EMBL" id="CAKLBY020000376">
    <property type="protein sequence ID" value="CAK7946836.1"/>
    <property type="molecule type" value="Genomic_DNA"/>
</dbReference>
<dbReference type="AlphaFoldDB" id="A0AAV1VKN9"/>
<comment type="caution">
    <text evidence="1">The sequence shown here is derived from an EMBL/GenBank/DDBJ whole genome shotgun (WGS) entry which is preliminary data.</text>
</comment>
<name>A0AAV1VKN9_9STRA</name>
<evidence type="ECO:0000313" key="2">
    <source>
        <dbReference type="Proteomes" id="UP001162060"/>
    </source>
</evidence>
<proteinExistence type="predicted"/>
<protein>
    <submittedName>
        <fullName evidence="1">Uncharacterized protein</fullName>
    </submittedName>
</protein>
<dbReference type="Proteomes" id="UP001162060">
    <property type="component" value="Unassembled WGS sequence"/>
</dbReference>
<evidence type="ECO:0000313" key="1">
    <source>
        <dbReference type="EMBL" id="CAK7946836.1"/>
    </source>
</evidence>
<organism evidence="1 2">
    <name type="scientific">Peronospora matthiolae</name>
    <dbReference type="NCBI Taxonomy" id="2874970"/>
    <lineage>
        <taxon>Eukaryota</taxon>
        <taxon>Sar</taxon>
        <taxon>Stramenopiles</taxon>
        <taxon>Oomycota</taxon>
        <taxon>Peronosporomycetes</taxon>
        <taxon>Peronosporales</taxon>
        <taxon>Peronosporaceae</taxon>
        <taxon>Peronospora</taxon>
    </lineage>
</organism>
<reference evidence="1" key="1">
    <citation type="submission" date="2024-01" db="EMBL/GenBank/DDBJ databases">
        <authorList>
            <person name="Webb A."/>
        </authorList>
    </citation>
    <scope>NUCLEOTIDE SEQUENCE</scope>
    <source>
        <strain evidence="1">Pm1</strain>
    </source>
</reference>